<comment type="caution">
    <text evidence="9">The sequence shown here is derived from an EMBL/GenBank/DDBJ whole genome shotgun (WGS) entry which is preliminary data.</text>
</comment>
<proteinExistence type="inferred from homology"/>
<dbReference type="Gene3D" id="2.60.120.330">
    <property type="entry name" value="B-lactam Antibiotic, Isopenicillin N Synthase, Chain"/>
    <property type="match status" value="1"/>
</dbReference>
<dbReference type="Pfam" id="PF03171">
    <property type="entry name" value="2OG-FeII_Oxy"/>
    <property type="match status" value="1"/>
</dbReference>
<evidence type="ECO:0000256" key="3">
    <source>
        <dbReference type="ARBA" id="ARBA00022723"/>
    </source>
</evidence>
<evidence type="ECO:0000256" key="1">
    <source>
        <dbReference type="ARBA" id="ARBA00001961"/>
    </source>
</evidence>
<evidence type="ECO:0000256" key="2">
    <source>
        <dbReference type="ARBA" id="ARBA00008056"/>
    </source>
</evidence>
<reference evidence="9 10" key="1">
    <citation type="submission" date="2020-04" db="EMBL/GenBank/DDBJ databases">
        <title>Plant Genome Project.</title>
        <authorList>
            <person name="Zhang R.-G."/>
        </authorList>
    </citation>
    <scope>NUCLEOTIDE SEQUENCE [LARGE SCALE GENOMIC DNA]</scope>
    <source>
        <strain evidence="9">YNK0</strain>
        <tissue evidence="9">Leaf</tissue>
    </source>
</reference>
<dbReference type="GO" id="GO:0046872">
    <property type="term" value="F:metal ion binding"/>
    <property type="evidence" value="ECO:0007669"/>
    <property type="project" value="UniProtKB-KW"/>
</dbReference>
<dbReference type="FunFam" id="2.60.120.330:FF:000023">
    <property type="entry name" value="Feruloyl CoA ortho-hydroxylase 1"/>
    <property type="match status" value="1"/>
</dbReference>
<comment type="cofactor">
    <cofactor evidence="1">
        <name>L-ascorbate</name>
        <dbReference type="ChEBI" id="CHEBI:38290"/>
    </cofactor>
</comment>
<evidence type="ECO:0000256" key="6">
    <source>
        <dbReference type="ARBA" id="ARBA00023004"/>
    </source>
</evidence>
<dbReference type="InterPro" id="IPR026992">
    <property type="entry name" value="DIOX_N"/>
</dbReference>
<dbReference type="InterPro" id="IPR044861">
    <property type="entry name" value="IPNS-like_FE2OG_OXY"/>
</dbReference>
<dbReference type="PANTHER" id="PTHR47991">
    <property type="entry name" value="OXOGLUTARATE/IRON-DEPENDENT DIOXYGENASE"/>
    <property type="match status" value="1"/>
</dbReference>
<keyword evidence="3 7" id="KW-0479">Metal-binding</keyword>
<evidence type="ECO:0000256" key="7">
    <source>
        <dbReference type="RuleBase" id="RU003682"/>
    </source>
</evidence>
<dbReference type="OrthoDB" id="288590at2759"/>
<evidence type="ECO:0000259" key="8">
    <source>
        <dbReference type="PROSITE" id="PS51471"/>
    </source>
</evidence>
<keyword evidence="4" id="KW-0223">Dioxygenase</keyword>
<gene>
    <name evidence="9" type="ORF">HHK36_010432</name>
</gene>
<keyword evidence="10" id="KW-1185">Reference proteome</keyword>
<dbReference type="GO" id="GO:0009805">
    <property type="term" value="P:coumarin biosynthetic process"/>
    <property type="evidence" value="ECO:0007669"/>
    <property type="project" value="UniProtKB-ARBA"/>
</dbReference>
<dbReference type="EMBL" id="JABCRI010000006">
    <property type="protein sequence ID" value="KAF8405525.1"/>
    <property type="molecule type" value="Genomic_DNA"/>
</dbReference>
<evidence type="ECO:0000313" key="9">
    <source>
        <dbReference type="EMBL" id="KAF8405525.1"/>
    </source>
</evidence>
<evidence type="ECO:0000256" key="5">
    <source>
        <dbReference type="ARBA" id="ARBA00023002"/>
    </source>
</evidence>
<dbReference type="SUPFAM" id="SSF51197">
    <property type="entry name" value="Clavaminate synthase-like"/>
    <property type="match status" value="1"/>
</dbReference>
<dbReference type="InterPro" id="IPR005123">
    <property type="entry name" value="Oxoglu/Fe-dep_dioxygenase_dom"/>
</dbReference>
<dbReference type="Pfam" id="PF14226">
    <property type="entry name" value="DIOX_N"/>
    <property type="match status" value="1"/>
</dbReference>
<evidence type="ECO:0000256" key="4">
    <source>
        <dbReference type="ARBA" id="ARBA00022964"/>
    </source>
</evidence>
<accession>A0A834ZGY2</accession>
<protein>
    <recommendedName>
        <fullName evidence="8">Fe2OG dioxygenase domain-containing protein</fullName>
    </recommendedName>
</protein>
<sequence>MGVVDESQVFEFVVKKGNGVKGLTDSGLTSVPPRYIHPPEERIDRKKTIDATPFLGPPINLAGLEGENNGAIANALCEAATKLGFFQVVNHGVSVQVMERVKHAAHTFFNLPPEKKAVYLKGTTPCPNVFYGTSFSPEAEKSLEWKDYLSMIYMNDEEAMQSWPQECRDAALDYLKGANKMIYGIMGSLLRGLDVEVEDSALSLHTEAKAVNMNFYPPCPNPELTVGVGRHSDLAALTILLQDDIGGLYVKVEEKGWIEIPPIEGALVINVGDTLEILSNGRYKSAEHRVIASSTKARVSVPIFVSPRPQIMIGPLSGLPEKHGKTVYKHLLFGEYMANYFGGVHQGKKTLDFARV</sequence>
<evidence type="ECO:0000313" key="10">
    <source>
        <dbReference type="Proteomes" id="UP000655225"/>
    </source>
</evidence>
<organism evidence="9 10">
    <name type="scientific">Tetracentron sinense</name>
    <name type="common">Spur-leaf</name>
    <dbReference type="NCBI Taxonomy" id="13715"/>
    <lineage>
        <taxon>Eukaryota</taxon>
        <taxon>Viridiplantae</taxon>
        <taxon>Streptophyta</taxon>
        <taxon>Embryophyta</taxon>
        <taxon>Tracheophyta</taxon>
        <taxon>Spermatophyta</taxon>
        <taxon>Magnoliopsida</taxon>
        <taxon>Trochodendrales</taxon>
        <taxon>Trochodendraceae</taxon>
        <taxon>Tetracentron</taxon>
    </lineage>
</organism>
<dbReference type="GO" id="GO:0051213">
    <property type="term" value="F:dioxygenase activity"/>
    <property type="evidence" value="ECO:0007669"/>
    <property type="project" value="UniProtKB-KW"/>
</dbReference>
<comment type="similarity">
    <text evidence="2 7">Belongs to the iron/ascorbate-dependent oxidoreductase family.</text>
</comment>
<keyword evidence="5 7" id="KW-0560">Oxidoreductase</keyword>
<name>A0A834ZGY2_TETSI</name>
<feature type="domain" description="Fe2OG dioxygenase" evidence="8">
    <location>
        <begin position="204"/>
        <end position="307"/>
    </location>
</feature>
<dbReference type="InterPro" id="IPR027443">
    <property type="entry name" value="IPNS-like_sf"/>
</dbReference>
<dbReference type="PROSITE" id="PS51471">
    <property type="entry name" value="FE2OG_OXY"/>
    <property type="match status" value="1"/>
</dbReference>
<dbReference type="AlphaFoldDB" id="A0A834ZGY2"/>
<dbReference type="Proteomes" id="UP000655225">
    <property type="component" value="Unassembled WGS sequence"/>
</dbReference>
<dbReference type="OMA" id="KHAAHTF"/>
<keyword evidence="6 7" id="KW-0408">Iron</keyword>
<dbReference type="InterPro" id="IPR050295">
    <property type="entry name" value="Plant_2OG-oxidoreductases"/>
</dbReference>